<evidence type="ECO:0000313" key="2">
    <source>
        <dbReference type="Proteomes" id="UP000053660"/>
    </source>
</evidence>
<dbReference type="AlphaFoldDB" id="A0A0B1TGS6"/>
<evidence type="ECO:0000313" key="1">
    <source>
        <dbReference type="EMBL" id="KHJ95306.1"/>
    </source>
</evidence>
<dbReference type="PANTHER" id="PTHR13295:SF4">
    <property type="entry name" value="GLUTAMATE--CYSTEINE LIGASE REGULATORY SUBUNIT"/>
    <property type="match status" value="1"/>
</dbReference>
<dbReference type="EMBL" id="KN550011">
    <property type="protein sequence ID" value="KHJ95306.1"/>
    <property type="molecule type" value="Genomic_DNA"/>
</dbReference>
<protein>
    <submittedName>
        <fullName evidence="1">Uncharacterized protein</fullName>
    </submittedName>
</protein>
<dbReference type="OrthoDB" id="5596051at2759"/>
<keyword evidence="2" id="KW-1185">Reference proteome</keyword>
<accession>A0A0B1TGS6</accession>
<sequence>MFQVPSELVEYAKTHDIQLLTHNDPRSLNLDEEVLESANKITGLGKDLLTKWAARYTIWIRSRSVMAAKGYFVHFTRN</sequence>
<proteinExistence type="predicted"/>
<name>A0A0B1TGS6_OESDE</name>
<gene>
    <name evidence="1" type="ORF">OESDEN_04750</name>
</gene>
<dbReference type="GO" id="GO:0006750">
    <property type="term" value="P:glutathione biosynthetic process"/>
    <property type="evidence" value="ECO:0007669"/>
    <property type="project" value="InterPro"/>
</dbReference>
<reference evidence="1 2" key="1">
    <citation type="submission" date="2014-03" db="EMBL/GenBank/DDBJ databases">
        <title>Draft genome of the hookworm Oesophagostomum dentatum.</title>
        <authorList>
            <person name="Mitreva M."/>
        </authorList>
    </citation>
    <scope>NUCLEOTIDE SEQUENCE [LARGE SCALE GENOMIC DNA]</scope>
    <source>
        <strain evidence="1 2">OD-Hann</strain>
    </source>
</reference>
<dbReference type="PANTHER" id="PTHR13295">
    <property type="entry name" value="GLUTAMATE CYSTEINE LIGASE REGULATORY SUBUNIT"/>
    <property type="match status" value="1"/>
</dbReference>
<dbReference type="Proteomes" id="UP000053660">
    <property type="component" value="Unassembled WGS sequence"/>
</dbReference>
<dbReference type="GO" id="GO:0035226">
    <property type="term" value="F:glutamate-cysteine ligase catalytic subunit binding"/>
    <property type="evidence" value="ECO:0007669"/>
    <property type="project" value="InterPro"/>
</dbReference>
<dbReference type="InterPro" id="IPR032963">
    <property type="entry name" value="Gclm"/>
</dbReference>
<dbReference type="GO" id="GO:0030234">
    <property type="term" value="F:enzyme regulator activity"/>
    <property type="evidence" value="ECO:0007669"/>
    <property type="project" value="TreeGrafter"/>
</dbReference>
<organism evidence="1 2">
    <name type="scientific">Oesophagostomum dentatum</name>
    <name type="common">Nodular worm</name>
    <dbReference type="NCBI Taxonomy" id="61180"/>
    <lineage>
        <taxon>Eukaryota</taxon>
        <taxon>Metazoa</taxon>
        <taxon>Ecdysozoa</taxon>
        <taxon>Nematoda</taxon>
        <taxon>Chromadorea</taxon>
        <taxon>Rhabditida</taxon>
        <taxon>Rhabditina</taxon>
        <taxon>Rhabditomorpha</taxon>
        <taxon>Strongyloidea</taxon>
        <taxon>Strongylidae</taxon>
        <taxon>Oesophagostomum</taxon>
    </lineage>
</organism>
<dbReference type="GO" id="GO:0017109">
    <property type="term" value="C:glutamate-cysteine ligase complex"/>
    <property type="evidence" value="ECO:0007669"/>
    <property type="project" value="TreeGrafter"/>
</dbReference>